<accession>A0A9J6CQT1</accession>
<dbReference type="Gene3D" id="3.80.10.10">
    <property type="entry name" value="Ribonuclease Inhibitor"/>
    <property type="match status" value="2"/>
</dbReference>
<dbReference type="PANTHER" id="PTHR24373">
    <property type="entry name" value="SLIT RELATED LEUCINE-RICH REPEAT NEURONAL PROTEIN"/>
    <property type="match status" value="1"/>
</dbReference>
<dbReference type="AlphaFoldDB" id="A0A9J6CQT1"/>
<evidence type="ECO:0000256" key="1">
    <source>
        <dbReference type="ARBA" id="ARBA00022729"/>
    </source>
</evidence>
<feature type="transmembrane region" description="Helical" evidence="2">
    <location>
        <begin position="536"/>
        <end position="559"/>
    </location>
</feature>
<evidence type="ECO:0000313" key="3">
    <source>
        <dbReference type="EMBL" id="KAG5683947.1"/>
    </source>
</evidence>
<evidence type="ECO:0000256" key="2">
    <source>
        <dbReference type="SAM" id="Phobius"/>
    </source>
</evidence>
<dbReference type="PANTHER" id="PTHR24373:SF275">
    <property type="entry name" value="TIR DOMAIN-CONTAINING PROTEIN"/>
    <property type="match status" value="1"/>
</dbReference>
<keyword evidence="1" id="KW-0732">Signal</keyword>
<comment type="caution">
    <text evidence="3">The sequence shown here is derived from an EMBL/GenBank/DDBJ whole genome shotgun (WGS) entry which is preliminary data.</text>
</comment>
<organism evidence="3 4">
    <name type="scientific">Polypedilum vanderplanki</name>
    <name type="common">Sleeping chironomid midge</name>
    <dbReference type="NCBI Taxonomy" id="319348"/>
    <lineage>
        <taxon>Eukaryota</taxon>
        <taxon>Metazoa</taxon>
        <taxon>Ecdysozoa</taxon>
        <taxon>Arthropoda</taxon>
        <taxon>Hexapoda</taxon>
        <taxon>Insecta</taxon>
        <taxon>Pterygota</taxon>
        <taxon>Neoptera</taxon>
        <taxon>Endopterygota</taxon>
        <taxon>Diptera</taxon>
        <taxon>Nematocera</taxon>
        <taxon>Chironomoidea</taxon>
        <taxon>Chironomidae</taxon>
        <taxon>Chironominae</taxon>
        <taxon>Polypedilum</taxon>
        <taxon>Polypedilum</taxon>
    </lineage>
</organism>
<reference evidence="3" key="1">
    <citation type="submission" date="2021-03" db="EMBL/GenBank/DDBJ databases">
        <title>Chromosome level genome of the anhydrobiotic midge Polypedilum vanderplanki.</title>
        <authorList>
            <person name="Yoshida Y."/>
            <person name="Kikawada T."/>
            <person name="Gusev O."/>
        </authorList>
    </citation>
    <scope>NUCLEOTIDE SEQUENCE</scope>
    <source>
        <strain evidence="3">NIAS01</strain>
        <tissue evidence="3">Whole body or cell culture</tissue>
    </source>
</reference>
<evidence type="ECO:0000313" key="4">
    <source>
        <dbReference type="Proteomes" id="UP001107558"/>
    </source>
</evidence>
<dbReference type="InterPro" id="IPR050328">
    <property type="entry name" value="Dev_Immune_Receptor"/>
</dbReference>
<name>A0A9J6CQT1_POLVA</name>
<dbReference type="SUPFAM" id="SSF52058">
    <property type="entry name" value="L domain-like"/>
    <property type="match status" value="1"/>
</dbReference>
<gene>
    <name evidence="3" type="ORF">PVAND_013203</name>
</gene>
<keyword evidence="2" id="KW-0472">Membrane</keyword>
<dbReference type="Proteomes" id="UP001107558">
    <property type="component" value="Chromosome 1"/>
</dbReference>
<proteinExistence type="predicted"/>
<feature type="transmembrane region" description="Helical" evidence="2">
    <location>
        <begin position="62"/>
        <end position="80"/>
    </location>
</feature>
<protein>
    <submittedName>
        <fullName evidence="3">Uncharacterized protein</fullName>
    </submittedName>
</protein>
<keyword evidence="2" id="KW-0812">Transmembrane</keyword>
<keyword evidence="4" id="KW-1185">Reference proteome</keyword>
<keyword evidence="2" id="KW-1133">Transmembrane helix</keyword>
<dbReference type="EMBL" id="JADBJN010000001">
    <property type="protein sequence ID" value="KAG5683947.1"/>
    <property type="molecule type" value="Genomic_DNA"/>
</dbReference>
<sequence length="584" mass="68230">MKNFKEISFLECHLKRVDQDELDELKNFKSVNFLFNDCIDMDDGHYETPIEKLRDQIYKKNSFIYFIIMILISIILILFINNSYTFELNCNFSSDSIVTIKSLYTCTAYNLHATHEDQTVSKVNGIHQNGKSFSDVKIFYAKFQNCEYFPRGLDKFFPNLEGIFIQKSNIQHLLPGDLDGLNKLKTFDVEQNPIHELTVDFFKGKETIETVSFRNCHLRKVENGALDMLKNLKKADFFYNKCITTRIGYSYVYGSMSGYLADLYDKCDGHGVTIRKHNPEICESFKFETTTPIWLFALIKLRNYLKIAYFIMKLLALILILLLSEFSQQFTLNCNYTIHKINSNLLYTCNGFNVLTLYEDRTVTKIVGEHIEGNTNNDVIHFYAKFQNCHYIPLGLGKLYPNLEYLTIKKSNLQFLLPGDLDGLKKLKSVDFSFNPIEEINANYFSGHDEIENLNFYNCHLKKVDSGAFDLLKKLNFIDFNLNYCYSEQIRVFEIKDYLPDLYDKCNGHGVTIKVHEPEICESFDIEARLSDWIKLGFAFIIFLLIVITILVIALLRIYSRNAHKNWHEMDVPIVRDETERNCE</sequence>
<dbReference type="InterPro" id="IPR032675">
    <property type="entry name" value="LRR_dom_sf"/>
</dbReference>